<dbReference type="GO" id="GO:0005739">
    <property type="term" value="C:mitochondrion"/>
    <property type="evidence" value="ECO:0007669"/>
    <property type="project" value="TreeGrafter"/>
</dbReference>
<dbReference type="HOGENOM" id="CLU_019189_13_0_1"/>
<dbReference type="STRING" id="554155.C5FYG3"/>
<name>C5FYG3_ARTOC</name>
<dbReference type="OMA" id="HENYEEV"/>
<dbReference type="eggNOG" id="ENOG502SHU0">
    <property type="taxonomic scope" value="Eukaryota"/>
</dbReference>
<protein>
    <submittedName>
        <fullName evidence="2">Phosphotransferase family protein</fullName>
    </submittedName>
</protein>
<evidence type="ECO:0000259" key="1">
    <source>
        <dbReference type="Pfam" id="PF01636"/>
    </source>
</evidence>
<dbReference type="RefSeq" id="XP_002843597.1">
    <property type="nucleotide sequence ID" value="XM_002843551.1"/>
</dbReference>
<dbReference type="Gene3D" id="3.30.200.20">
    <property type="entry name" value="Phosphorylase Kinase, domain 1"/>
    <property type="match status" value="1"/>
</dbReference>
<dbReference type="GeneID" id="9225786"/>
<dbReference type="VEuPathDB" id="FungiDB:MCYG_07380"/>
<dbReference type="InterPro" id="IPR011009">
    <property type="entry name" value="Kinase-like_dom_sf"/>
</dbReference>
<dbReference type="AlphaFoldDB" id="C5FYG3"/>
<keyword evidence="3" id="KW-1185">Reference proteome</keyword>
<organism evidence="2 3">
    <name type="scientific">Arthroderma otae (strain ATCC MYA-4605 / CBS 113480)</name>
    <name type="common">Microsporum canis</name>
    <dbReference type="NCBI Taxonomy" id="554155"/>
    <lineage>
        <taxon>Eukaryota</taxon>
        <taxon>Fungi</taxon>
        <taxon>Dikarya</taxon>
        <taxon>Ascomycota</taxon>
        <taxon>Pezizomycotina</taxon>
        <taxon>Eurotiomycetes</taxon>
        <taxon>Eurotiomycetidae</taxon>
        <taxon>Onygenales</taxon>
        <taxon>Arthrodermataceae</taxon>
        <taxon>Microsporum</taxon>
    </lineage>
</organism>
<dbReference type="InterPro" id="IPR002575">
    <property type="entry name" value="Aminoglycoside_PTrfase"/>
</dbReference>
<dbReference type="SUPFAM" id="SSF56112">
    <property type="entry name" value="Protein kinase-like (PK-like)"/>
    <property type="match status" value="1"/>
</dbReference>
<proteinExistence type="predicted"/>
<feature type="domain" description="Aminoglycoside phosphotransferase" evidence="1">
    <location>
        <begin position="283"/>
        <end position="334"/>
    </location>
</feature>
<dbReference type="OrthoDB" id="4206040at2759"/>
<dbReference type="EMBL" id="DS995707">
    <property type="protein sequence ID" value="EEQ34561.1"/>
    <property type="molecule type" value="Genomic_DNA"/>
</dbReference>
<dbReference type="InterPro" id="IPR051035">
    <property type="entry name" value="Mito_inheritance_9"/>
</dbReference>
<reference evidence="3" key="1">
    <citation type="journal article" date="2012" name="MBio">
        <title>Comparative genome analysis of Trichophyton rubrum and related dermatophytes reveals candidate genes involved in infection.</title>
        <authorList>
            <person name="Martinez D.A."/>
            <person name="Oliver B.G."/>
            <person name="Graeser Y."/>
            <person name="Goldberg J.M."/>
            <person name="Li W."/>
            <person name="Martinez-Rossi N.M."/>
            <person name="Monod M."/>
            <person name="Shelest E."/>
            <person name="Barton R.C."/>
            <person name="Birch E."/>
            <person name="Brakhage A.A."/>
            <person name="Chen Z."/>
            <person name="Gurr S.J."/>
            <person name="Heiman D."/>
            <person name="Heitman J."/>
            <person name="Kosti I."/>
            <person name="Rossi A."/>
            <person name="Saif S."/>
            <person name="Samalova M."/>
            <person name="Saunders C.W."/>
            <person name="Shea T."/>
            <person name="Summerbell R.C."/>
            <person name="Xu J."/>
            <person name="Young S."/>
            <person name="Zeng Q."/>
            <person name="Birren B.W."/>
            <person name="Cuomo C.A."/>
            <person name="White T.C."/>
        </authorList>
    </citation>
    <scope>NUCLEOTIDE SEQUENCE [LARGE SCALE GENOMIC DNA]</scope>
    <source>
        <strain evidence="3">ATCC MYA-4605 / CBS 113480</strain>
    </source>
</reference>
<dbReference type="PANTHER" id="PTHR36091">
    <property type="entry name" value="ALTERED INHERITANCE OF MITOCHONDRIA PROTEIN 9, MITOCHONDRIAL"/>
    <property type="match status" value="1"/>
</dbReference>
<keyword evidence="2" id="KW-0808">Transferase</keyword>
<dbReference type="Pfam" id="PF01636">
    <property type="entry name" value="APH"/>
    <property type="match status" value="1"/>
</dbReference>
<accession>C5FYG3</accession>
<evidence type="ECO:0000313" key="2">
    <source>
        <dbReference type="EMBL" id="EEQ34561.1"/>
    </source>
</evidence>
<sequence>MATQKKDWNSIDHFFNYTRGRFVVNEVEEMQQRYVRFDMNELARLAANAVGAKEVINIEKCAEGLFNKAFLFTFEDGRQAVGKVPNPVAITPHLTTASEVATMEFMRTVLQTPTPRVYAWSSKADDSNTVGVEFIIMEKIVGIPLGKAWEHLSGSDKMKLLINIFRYQNQWTSVAFSRFGSLYYARDVETLPADCLYMDKRGNKVQNPRFVVGPASHDEWFLHGRGALRCDRGPWNTVMEYRKAIANREIQAARSLQFPRQTLLIYGPRPLYLPTVEKKVKALESSLKSLEVFLPNDPALLKAHLWHTDFHHENIYVNPEKPTEITGIIDWQSTPITPLFDQPLDLPFVNYDGPDVGDNLEIPVLPDNFQLLQSTEKKAVHKDYMDKSAVVAWRLLLKHKNPGYYNAVLFKHTAIGLSLDLSRQIFTIGESSLLTIYSQMGEDWQEYAPKGPDANHVPFPLNFSPADIAEIDDDEEATSRSTRIATQIKEHLGPLYPYKGVIEHENYEEVKKILEEIKEEVIEHLYTAADDIRIFAHQWPYRD</sequence>
<dbReference type="Gene3D" id="3.90.1200.10">
    <property type="match status" value="1"/>
</dbReference>
<evidence type="ECO:0000313" key="3">
    <source>
        <dbReference type="Proteomes" id="UP000002035"/>
    </source>
</evidence>
<dbReference type="GO" id="GO:0016740">
    <property type="term" value="F:transferase activity"/>
    <property type="evidence" value="ECO:0007669"/>
    <property type="project" value="UniProtKB-KW"/>
</dbReference>
<dbReference type="PANTHER" id="PTHR36091:SF2">
    <property type="entry name" value="AMINOGLYCOSIDE PHOSPHOTRANSFERASE DOMAIN-CONTAINING PROTEIN"/>
    <property type="match status" value="1"/>
</dbReference>
<dbReference type="Proteomes" id="UP000002035">
    <property type="component" value="Unassembled WGS sequence"/>
</dbReference>
<gene>
    <name evidence="2" type="ORF">MCYG_07380</name>
</gene>